<gene>
    <name evidence="3" type="ORF">CJ305_09980</name>
</gene>
<evidence type="ECO:0000313" key="4">
    <source>
        <dbReference type="Proteomes" id="UP000229433"/>
    </source>
</evidence>
<dbReference type="EMBL" id="NQXA01000006">
    <property type="protein sequence ID" value="PHQ29410.1"/>
    <property type="molecule type" value="Genomic_DNA"/>
</dbReference>
<dbReference type="InterPro" id="IPR013783">
    <property type="entry name" value="Ig-like_fold"/>
</dbReference>
<dbReference type="Proteomes" id="UP000229433">
    <property type="component" value="Unassembled WGS sequence"/>
</dbReference>
<feature type="compositionally biased region" description="Low complexity" evidence="1">
    <location>
        <begin position="75"/>
        <end position="86"/>
    </location>
</feature>
<feature type="non-terminal residue" evidence="3">
    <location>
        <position position="1"/>
    </location>
</feature>
<evidence type="ECO:0000256" key="1">
    <source>
        <dbReference type="SAM" id="MobiDB-lite"/>
    </source>
</evidence>
<keyword evidence="4" id="KW-1185">Reference proteome</keyword>
<reference evidence="3 4" key="1">
    <citation type="submission" date="2017-08" db="EMBL/GenBank/DDBJ databases">
        <title>The whole genome shortgun sequences of strain Leeuwenhoekiella nanhaiensis G18 from the South China Sea.</title>
        <authorList>
            <person name="Liu Q."/>
        </authorList>
    </citation>
    <scope>NUCLEOTIDE SEQUENCE [LARGE SCALE GENOMIC DNA]</scope>
    <source>
        <strain evidence="3 4">G18</strain>
    </source>
</reference>
<evidence type="ECO:0000313" key="3">
    <source>
        <dbReference type="EMBL" id="PHQ29410.1"/>
    </source>
</evidence>
<name>A0A2G1VS25_9FLAO</name>
<feature type="compositionally biased region" description="Polar residues" evidence="1">
    <location>
        <begin position="89"/>
        <end position="99"/>
    </location>
</feature>
<feature type="non-terminal residue" evidence="3">
    <location>
        <position position="118"/>
    </location>
</feature>
<dbReference type="Pfam" id="PF19077">
    <property type="entry name" value="Big_13"/>
    <property type="match status" value="1"/>
</dbReference>
<feature type="region of interest" description="Disordered" evidence="1">
    <location>
        <begin position="74"/>
        <end position="99"/>
    </location>
</feature>
<dbReference type="Gene3D" id="2.60.40.10">
    <property type="entry name" value="Immunoglobulins"/>
    <property type="match status" value="1"/>
</dbReference>
<comment type="caution">
    <text evidence="3">The sequence shown here is derived from an EMBL/GenBank/DDBJ whole genome shotgun (WGS) entry which is preliminary data.</text>
</comment>
<accession>A0A2G1VS25</accession>
<organism evidence="3 4">
    <name type="scientific">Leeuwenhoekiella nanhaiensis</name>
    <dbReference type="NCBI Taxonomy" id="1655491"/>
    <lineage>
        <taxon>Bacteria</taxon>
        <taxon>Pseudomonadati</taxon>
        <taxon>Bacteroidota</taxon>
        <taxon>Flavobacteriia</taxon>
        <taxon>Flavobacteriales</taxon>
        <taxon>Flavobacteriaceae</taxon>
        <taxon>Leeuwenhoekiella</taxon>
    </lineage>
</organism>
<protein>
    <recommendedName>
        <fullName evidence="2">Bacterial Ig-like domain-containing protein</fullName>
    </recommendedName>
</protein>
<evidence type="ECO:0000259" key="2">
    <source>
        <dbReference type="Pfam" id="PF19077"/>
    </source>
</evidence>
<proteinExistence type="predicted"/>
<sequence>PTITGTADSADDLVVVVDGVTYTEGDGNLVDNGDDTWTLTIPSPLADGTYDVMATATDAASNASVDATVDELTIDTTPPTVPTVDPLGTNDNTPTITGTADSADDLVVVVDGVTYTEG</sequence>
<dbReference type="AlphaFoldDB" id="A0A2G1VS25"/>
<feature type="domain" description="Bacterial Ig-like" evidence="2">
    <location>
        <begin position="1"/>
        <end position="76"/>
    </location>
</feature>
<dbReference type="InterPro" id="IPR044016">
    <property type="entry name" value="Big_13"/>
</dbReference>